<dbReference type="Pfam" id="PF01925">
    <property type="entry name" value="TauE"/>
    <property type="match status" value="1"/>
</dbReference>
<feature type="transmembrane region" description="Helical" evidence="5">
    <location>
        <begin position="225"/>
        <end position="244"/>
    </location>
</feature>
<keyword evidence="2 5" id="KW-0812">Transmembrane</keyword>
<dbReference type="InterPro" id="IPR051598">
    <property type="entry name" value="TSUP/Inactive_protease-like"/>
</dbReference>
<comment type="similarity">
    <text evidence="5">Belongs to the 4-toluene sulfonate uptake permease (TSUP) (TC 2.A.102) family.</text>
</comment>
<name>A0A518B6J3_9BACT</name>
<dbReference type="EMBL" id="CP036279">
    <property type="protein sequence ID" value="QDU62597.1"/>
    <property type="molecule type" value="Genomic_DNA"/>
</dbReference>
<dbReference type="InterPro" id="IPR002781">
    <property type="entry name" value="TM_pro_TauE-like"/>
</dbReference>
<feature type="transmembrane region" description="Helical" evidence="5">
    <location>
        <begin position="100"/>
        <end position="119"/>
    </location>
</feature>
<evidence type="ECO:0000313" key="7">
    <source>
        <dbReference type="Proteomes" id="UP000317093"/>
    </source>
</evidence>
<dbReference type="PANTHER" id="PTHR43701:SF2">
    <property type="entry name" value="MEMBRANE TRANSPORTER PROTEIN YJNA-RELATED"/>
    <property type="match status" value="1"/>
</dbReference>
<evidence type="ECO:0000256" key="3">
    <source>
        <dbReference type="ARBA" id="ARBA00022989"/>
    </source>
</evidence>
<proteinExistence type="inferred from homology"/>
<accession>A0A518B6J3</accession>
<protein>
    <recommendedName>
        <fullName evidence="5">Probable membrane transporter protein</fullName>
    </recommendedName>
</protein>
<feature type="transmembrane region" description="Helical" evidence="5">
    <location>
        <begin position="47"/>
        <end position="66"/>
    </location>
</feature>
<keyword evidence="5" id="KW-1003">Cell membrane</keyword>
<feature type="transmembrane region" description="Helical" evidence="5">
    <location>
        <begin position="200"/>
        <end position="219"/>
    </location>
</feature>
<evidence type="ECO:0000256" key="4">
    <source>
        <dbReference type="ARBA" id="ARBA00023136"/>
    </source>
</evidence>
<gene>
    <name evidence="6" type="ORF">Pan216_34640</name>
</gene>
<reference evidence="6 7" key="1">
    <citation type="submission" date="2019-02" db="EMBL/GenBank/DDBJ databases">
        <title>Deep-cultivation of Planctomycetes and their phenomic and genomic characterization uncovers novel biology.</title>
        <authorList>
            <person name="Wiegand S."/>
            <person name="Jogler M."/>
            <person name="Boedeker C."/>
            <person name="Pinto D."/>
            <person name="Vollmers J."/>
            <person name="Rivas-Marin E."/>
            <person name="Kohn T."/>
            <person name="Peeters S.H."/>
            <person name="Heuer A."/>
            <person name="Rast P."/>
            <person name="Oberbeckmann S."/>
            <person name="Bunk B."/>
            <person name="Jeske O."/>
            <person name="Meyerdierks A."/>
            <person name="Storesund J.E."/>
            <person name="Kallscheuer N."/>
            <person name="Luecker S."/>
            <person name="Lage O.M."/>
            <person name="Pohl T."/>
            <person name="Merkel B.J."/>
            <person name="Hornburger P."/>
            <person name="Mueller R.-W."/>
            <person name="Bruemmer F."/>
            <person name="Labrenz M."/>
            <person name="Spormann A.M."/>
            <person name="Op den Camp H."/>
            <person name="Overmann J."/>
            <person name="Amann R."/>
            <person name="Jetten M.S.M."/>
            <person name="Mascher T."/>
            <person name="Medema M.H."/>
            <person name="Devos D.P."/>
            <person name="Kaster A.-K."/>
            <person name="Ovreas L."/>
            <person name="Rohde M."/>
            <person name="Galperin M.Y."/>
            <person name="Jogler C."/>
        </authorList>
    </citation>
    <scope>NUCLEOTIDE SEQUENCE [LARGE SCALE GENOMIC DNA]</scope>
    <source>
        <strain evidence="6 7">Pan216</strain>
    </source>
</reference>
<dbReference type="KEGG" id="knv:Pan216_34640"/>
<dbReference type="Proteomes" id="UP000317093">
    <property type="component" value="Chromosome"/>
</dbReference>
<dbReference type="AlphaFoldDB" id="A0A518B6J3"/>
<evidence type="ECO:0000256" key="1">
    <source>
        <dbReference type="ARBA" id="ARBA00004141"/>
    </source>
</evidence>
<evidence type="ECO:0000256" key="5">
    <source>
        <dbReference type="RuleBase" id="RU363041"/>
    </source>
</evidence>
<comment type="subcellular location">
    <subcellularLocation>
        <location evidence="5">Cell membrane</location>
        <topology evidence="5">Multi-pass membrane protein</topology>
    </subcellularLocation>
    <subcellularLocation>
        <location evidence="1">Membrane</location>
        <topology evidence="1">Multi-pass membrane protein</topology>
    </subcellularLocation>
</comment>
<organism evidence="6 7">
    <name type="scientific">Kolteria novifilia</name>
    <dbReference type="NCBI Taxonomy" id="2527975"/>
    <lineage>
        <taxon>Bacteria</taxon>
        <taxon>Pseudomonadati</taxon>
        <taxon>Planctomycetota</taxon>
        <taxon>Planctomycetia</taxon>
        <taxon>Kolteriales</taxon>
        <taxon>Kolteriaceae</taxon>
        <taxon>Kolteria</taxon>
    </lineage>
</organism>
<keyword evidence="7" id="KW-1185">Reference proteome</keyword>
<keyword evidence="3 5" id="KW-1133">Transmembrane helix</keyword>
<dbReference type="GO" id="GO:0005886">
    <property type="term" value="C:plasma membrane"/>
    <property type="evidence" value="ECO:0007669"/>
    <property type="project" value="UniProtKB-SubCell"/>
</dbReference>
<dbReference type="PANTHER" id="PTHR43701">
    <property type="entry name" value="MEMBRANE TRANSPORTER PROTEIN MJ0441-RELATED"/>
    <property type="match status" value="1"/>
</dbReference>
<sequence>MLTGGLLAILLASLIGLLLGIMGSGGGVLTLPLLVHVAGVTPHSAVAMSLVVVGTAALVGLINAVCQRRVRGETVLWVAAAGMVGTYLGAQLTQLVPPRIIMMVFGILMLCVGLRMIGSRKAVPQAQTISPLAYLLIGGGVGLLTGFLGVGGGFLLVPALVLIGGLRMEQAVGTSLAVICLNCLVGVIAHSRIEAIDWSLTWPFAVAAVLGVLGATLINKRFSEQLLRTFFGWAVVAMGLFVLVA</sequence>
<feature type="transmembrane region" description="Helical" evidence="5">
    <location>
        <begin position="131"/>
        <end position="164"/>
    </location>
</feature>
<feature type="transmembrane region" description="Helical" evidence="5">
    <location>
        <begin position="170"/>
        <end position="188"/>
    </location>
</feature>
<evidence type="ECO:0000313" key="6">
    <source>
        <dbReference type="EMBL" id="QDU62597.1"/>
    </source>
</evidence>
<evidence type="ECO:0000256" key="2">
    <source>
        <dbReference type="ARBA" id="ARBA00022692"/>
    </source>
</evidence>
<keyword evidence="4 5" id="KW-0472">Membrane</keyword>
<feature type="transmembrane region" description="Helical" evidence="5">
    <location>
        <begin position="75"/>
        <end position="94"/>
    </location>
</feature>